<dbReference type="EMBL" id="JPQZ01000021">
    <property type="protein sequence ID" value="KKO75452.1"/>
    <property type="molecule type" value="Genomic_DNA"/>
</dbReference>
<dbReference type="GeneID" id="36319506"/>
<comment type="caution">
    <text evidence="1">The sequence shown here is derived from an EMBL/GenBank/DDBJ whole genome shotgun (WGS) entry which is preliminary data.</text>
</comment>
<gene>
    <name evidence="1" type="ORF">AAJ76_2100042560</name>
</gene>
<organism evidence="1 2">
    <name type="scientific">Vairimorpha ceranae</name>
    <dbReference type="NCBI Taxonomy" id="40302"/>
    <lineage>
        <taxon>Eukaryota</taxon>
        <taxon>Fungi</taxon>
        <taxon>Fungi incertae sedis</taxon>
        <taxon>Microsporidia</taxon>
        <taxon>Nosematidae</taxon>
        <taxon>Vairimorpha</taxon>
    </lineage>
</organism>
<dbReference type="AlphaFoldDB" id="A0A0F9YSC5"/>
<evidence type="ECO:0000313" key="1">
    <source>
        <dbReference type="EMBL" id="KKO75452.1"/>
    </source>
</evidence>
<reference evidence="1 2" key="1">
    <citation type="journal article" date="2015" name="Environ. Microbiol.">
        <title>Genome analyses suggest the presence of polyploidy and recent human-driven expansions in eight global populations of the honeybee pathogen Nosema ceranae.</title>
        <authorList>
            <person name="Pelin A."/>
            <person name="Selman M."/>
            <person name="Aris-Brosou S."/>
            <person name="Farinelli L."/>
            <person name="Corradi N."/>
        </authorList>
    </citation>
    <scope>NUCLEOTIDE SEQUENCE [LARGE SCALE GENOMIC DNA]</scope>
    <source>
        <strain evidence="1 2">PA08 1199</strain>
    </source>
</reference>
<accession>A0A0F9YSC5</accession>
<dbReference type="RefSeq" id="XP_024331194.1">
    <property type="nucleotide sequence ID" value="XM_024474581.1"/>
</dbReference>
<dbReference type="Proteomes" id="UP000034350">
    <property type="component" value="Unassembled WGS sequence"/>
</dbReference>
<protein>
    <submittedName>
        <fullName evidence="1">Uncharacterized protein</fullName>
    </submittedName>
</protein>
<dbReference type="VEuPathDB" id="MicrosporidiaDB:G9O61_00g014700"/>
<sequence length="95" mass="11456">MKKKIHPVADYCRIEKKEKTEKIKKSKRKYKKVKNNIVIPRVISNYKNPSNKIVSLEARQPLHDIEIINYNKFIEFNKFLDKIEEHCKNENKSLK</sequence>
<proteinExistence type="predicted"/>
<keyword evidence="2" id="KW-1185">Reference proteome</keyword>
<evidence type="ECO:0000313" key="2">
    <source>
        <dbReference type="Proteomes" id="UP000034350"/>
    </source>
</evidence>
<dbReference type="VEuPathDB" id="MicrosporidiaDB:AAJ76_2100042560"/>
<name>A0A0F9YSC5_9MICR</name>